<feature type="non-terminal residue" evidence="1">
    <location>
        <position position="62"/>
    </location>
</feature>
<protein>
    <submittedName>
        <fullName evidence="1">Putative ovule protein</fullName>
    </submittedName>
</protein>
<sequence>MQTGYFFSSAPQLVILHQKKDHRIAIWQFSNYKLFKQPVVTLCSISPKLILFTISNPEDTCA</sequence>
<proteinExistence type="predicted"/>
<evidence type="ECO:0000313" key="1">
    <source>
        <dbReference type="EMBL" id="JAP13998.1"/>
    </source>
</evidence>
<reference evidence="1" key="1">
    <citation type="submission" date="2015-12" db="EMBL/GenBank/DDBJ databases">
        <title>Gene expression during late stages of embryo sac development: a critical building block for successful pollen-pistil interactions.</title>
        <authorList>
            <person name="Liu Y."/>
            <person name="Joly V."/>
            <person name="Sabar M."/>
            <person name="Matton D.P."/>
        </authorList>
    </citation>
    <scope>NUCLEOTIDE SEQUENCE</scope>
</reference>
<dbReference type="EMBL" id="GEDG01027208">
    <property type="protein sequence ID" value="JAP13998.1"/>
    <property type="molecule type" value="Transcribed_RNA"/>
</dbReference>
<organism evidence="1">
    <name type="scientific">Solanum chacoense</name>
    <name type="common">Chaco potato</name>
    <dbReference type="NCBI Taxonomy" id="4108"/>
    <lineage>
        <taxon>Eukaryota</taxon>
        <taxon>Viridiplantae</taxon>
        <taxon>Streptophyta</taxon>
        <taxon>Embryophyta</taxon>
        <taxon>Tracheophyta</taxon>
        <taxon>Spermatophyta</taxon>
        <taxon>Magnoliopsida</taxon>
        <taxon>eudicotyledons</taxon>
        <taxon>Gunneridae</taxon>
        <taxon>Pentapetalae</taxon>
        <taxon>asterids</taxon>
        <taxon>lamiids</taxon>
        <taxon>Solanales</taxon>
        <taxon>Solanaceae</taxon>
        <taxon>Solanoideae</taxon>
        <taxon>Solaneae</taxon>
        <taxon>Solanum</taxon>
    </lineage>
</organism>
<accession>A0A0V0H0T2</accession>
<dbReference type="AlphaFoldDB" id="A0A0V0H0T2"/>
<name>A0A0V0H0T2_SOLCH</name>